<organism evidence="8 9">
    <name type="scientific">Diploscapter pachys</name>
    <dbReference type="NCBI Taxonomy" id="2018661"/>
    <lineage>
        <taxon>Eukaryota</taxon>
        <taxon>Metazoa</taxon>
        <taxon>Ecdysozoa</taxon>
        <taxon>Nematoda</taxon>
        <taxon>Chromadorea</taxon>
        <taxon>Rhabditida</taxon>
        <taxon>Rhabditina</taxon>
        <taxon>Rhabditomorpha</taxon>
        <taxon>Rhabditoidea</taxon>
        <taxon>Rhabditidae</taxon>
        <taxon>Diploscapter</taxon>
    </lineage>
</organism>
<feature type="compositionally biased region" description="Low complexity" evidence="6">
    <location>
        <begin position="999"/>
        <end position="1013"/>
    </location>
</feature>
<dbReference type="GO" id="GO:0005815">
    <property type="term" value="C:microtubule organizing center"/>
    <property type="evidence" value="ECO:0007669"/>
    <property type="project" value="TreeGrafter"/>
</dbReference>
<comment type="subcellular location">
    <subcellularLocation>
        <location evidence="1">Membrane</location>
        <topology evidence="1">Multi-pass membrane protein</topology>
    </subcellularLocation>
</comment>
<dbReference type="SUPFAM" id="SSF49354">
    <property type="entry name" value="PapD-like"/>
    <property type="match status" value="1"/>
</dbReference>
<dbReference type="GO" id="GO:0005876">
    <property type="term" value="C:spindle microtubule"/>
    <property type="evidence" value="ECO:0007669"/>
    <property type="project" value="TreeGrafter"/>
</dbReference>
<feature type="compositionally biased region" description="Polar residues" evidence="6">
    <location>
        <begin position="392"/>
        <end position="409"/>
    </location>
</feature>
<evidence type="ECO:0000256" key="3">
    <source>
        <dbReference type="ARBA" id="ARBA00022989"/>
    </source>
</evidence>
<keyword evidence="4" id="KW-0472">Membrane</keyword>
<dbReference type="GO" id="GO:0016020">
    <property type="term" value="C:membrane"/>
    <property type="evidence" value="ECO:0007669"/>
    <property type="project" value="UniProtKB-SubCell"/>
</dbReference>
<feature type="region of interest" description="Disordered" evidence="6">
    <location>
        <begin position="319"/>
        <end position="355"/>
    </location>
</feature>
<feature type="compositionally biased region" description="Polar residues" evidence="6">
    <location>
        <begin position="324"/>
        <end position="334"/>
    </location>
</feature>
<keyword evidence="3" id="KW-1133">Transmembrane helix</keyword>
<dbReference type="Gene3D" id="2.60.40.10">
    <property type="entry name" value="Immunoglobulins"/>
    <property type="match status" value="1"/>
</dbReference>
<keyword evidence="2" id="KW-0812">Transmembrane</keyword>
<dbReference type="GO" id="GO:0000776">
    <property type="term" value="C:kinetochore"/>
    <property type="evidence" value="ECO:0007669"/>
    <property type="project" value="TreeGrafter"/>
</dbReference>
<dbReference type="PANTHER" id="PTHR21567">
    <property type="entry name" value="CLASP"/>
    <property type="match status" value="1"/>
</dbReference>
<feature type="region of interest" description="Disordered" evidence="6">
    <location>
        <begin position="377"/>
        <end position="409"/>
    </location>
</feature>
<feature type="domain" description="MSP" evidence="7">
    <location>
        <begin position="1018"/>
        <end position="1130"/>
    </location>
</feature>
<feature type="compositionally biased region" description="Polar residues" evidence="6">
    <location>
        <begin position="656"/>
        <end position="685"/>
    </location>
</feature>
<feature type="region of interest" description="Disordered" evidence="6">
    <location>
        <begin position="653"/>
        <end position="709"/>
    </location>
</feature>
<sequence>MEFYFRFQLKLVRAVILKGGVDFESTVLKGLHNLEDALVASIKDLRSQVLREACITISYMVDTYGGKLWRLLETLLVHLMPLAANSARIMATSAVTCDNFLIKYCHNPKLLQIVTGQISSKSKEIRKHTLELISGVLTHWDPSLYDKSLNSMVEAIKAGICDADPGARQMARISYQLLEQNFPQDAQRLFNSLDPSRQKTLSGGASAASSTHSITSERGYTPYTSKLNPGRTGAMARSGAFFTGRSASLMDPNAAQSAAARRTGFGLSGTPARPPVGTNLAAGPTRFAKPSIPARPGQNAAVGANAPGQLRVGTIGTAHFSRRSPISRSNQFDSASVKKAVDGSSGSGNSGATTNAARFVQATDDDELEFLRPFHPTAASKPKANLGGPFGANSSPHGNQGNPSPTSLTNQNIFYPTTPFQGVNDTAGLQNAIRACQSSNPNEKREGIRVLHNILDSKKDLSHADVKRISETLIRLLSDTSIKLLSPTSDLLVVFVNAYHLQLGDWLLPLLGRLLQKLGTEMIPSTVNTIRHTLAAVRQAFDADAQFIAFCKYITDPIHTLATSVKGASLNYALDVLSMMSPGTPINRPEVRQAVNKLFQWKDEPKTASLKPSIEKFFCDLFAANAADYSAMMATFDQTYRDYAHEVLTRRGGAVGNSSSKANGSIPSEASHLPSSPTSNVTVRTPSHGAHSAMSHFGQSPNGAGNGTLANDSIGDFNAVFNRLRLSNTPPVVPNLNSSSGTMDGESADATSNEQFVRNLVDEVNTFRKDDEEEQKRTLATLIQCVGDKSFDLDWTKFFEELVVISFNGYRSGIVGIQNLCLKLVDKLCEAQPARFQLIAETTLMNTLDVMQSENANLLAPSLDDTLKTLGRHLPRHSVVKIVLNIIDNIDDPRTTAILKMLNTMFDALNVKELEQLVPDVVPKISECCNSSKVEVRKSSIFALVTLILKMGQEKLEPYMVNIQGVQFGDFSESPAVALPGEETDRLEDGIEKQSDPLTSSREPMTPTPSSSSHVPHMILVNPLSIIFDEQNNEEEKILDITNKHTQRIAWRVMSNSSCRYVVTPHSGFLEAKEAVAVKICLMDRMTYNPAHLFIVQAFVPDKDDNDKKEVWTINDSRIAIGATPGYIQNVRVMTEMPHKPLSNVHSPSLNSPISPTSSNESVATTIVNTVKQLEVEVSQQDRLIEQNRKAVQNKDIEKNNLMSRIAKLEEDVKQLSPDCAKPHVHFDKALLLSIFFGWLGLDRIYMGYYAIGLFKMFTVGGVVIFWMVDIVLIALQIIQPADGSPWLMPYFGPKAFPIKFDSLTNFSMYFCNECY</sequence>
<feature type="region of interest" description="Disordered" evidence="6">
    <location>
        <begin position="195"/>
        <end position="231"/>
    </location>
</feature>
<dbReference type="PROSITE" id="PS50202">
    <property type="entry name" value="MSP"/>
    <property type="match status" value="1"/>
</dbReference>
<dbReference type="Pfam" id="PF05154">
    <property type="entry name" value="TM2"/>
    <property type="match status" value="1"/>
</dbReference>
<evidence type="ECO:0000256" key="4">
    <source>
        <dbReference type="ARBA" id="ARBA00023136"/>
    </source>
</evidence>
<protein>
    <recommendedName>
        <fullName evidence="7">MSP domain-containing protein</fullName>
    </recommendedName>
</protein>
<evidence type="ECO:0000256" key="2">
    <source>
        <dbReference type="ARBA" id="ARBA00022692"/>
    </source>
</evidence>
<dbReference type="PANTHER" id="PTHR21567:SF9">
    <property type="entry name" value="CLIP-ASSOCIATING PROTEIN"/>
    <property type="match status" value="1"/>
</dbReference>
<dbReference type="GO" id="GO:0040001">
    <property type="term" value="P:establishment of mitotic spindle localization"/>
    <property type="evidence" value="ECO:0007669"/>
    <property type="project" value="TreeGrafter"/>
</dbReference>
<evidence type="ECO:0000256" key="1">
    <source>
        <dbReference type="ARBA" id="ARBA00004141"/>
    </source>
</evidence>
<dbReference type="GO" id="GO:0005881">
    <property type="term" value="C:cytoplasmic microtubule"/>
    <property type="evidence" value="ECO:0007669"/>
    <property type="project" value="TreeGrafter"/>
</dbReference>
<dbReference type="InterPro" id="IPR024395">
    <property type="entry name" value="CLASP_N_dom"/>
</dbReference>
<feature type="compositionally biased region" description="Basic and acidic residues" evidence="6">
    <location>
        <begin position="983"/>
        <end position="995"/>
    </location>
</feature>
<dbReference type="Pfam" id="PF12348">
    <property type="entry name" value="CLASP_N"/>
    <property type="match status" value="1"/>
</dbReference>
<dbReference type="EMBL" id="LIAE01006559">
    <property type="protein sequence ID" value="PAV87580.1"/>
    <property type="molecule type" value="Genomic_DNA"/>
</dbReference>
<dbReference type="STRING" id="2018661.A0A2A2LN89"/>
<keyword evidence="9" id="KW-1185">Reference proteome</keyword>
<dbReference type="InterPro" id="IPR007829">
    <property type="entry name" value="TM2"/>
</dbReference>
<dbReference type="InterPro" id="IPR016024">
    <property type="entry name" value="ARM-type_fold"/>
</dbReference>
<feature type="compositionally biased region" description="Low complexity" evidence="6">
    <location>
        <begin position="202"/>
        <end position="216"/>
    </location>
</feature>
<dbReference type="InterPro" id="IPR008962">
    <property type="entry name" value="PapD-like_sf"/>
</dbReference>
<dbReference type="Pfam" id="PF00635">
    <property type="entry name" value="Motile_Sperm"/>
    <property type="match status" value="1"/>
</dbReference>
<evidence type="ECO:0000313" key="8">
    <source>
        <dbReference type="EMBL" id="PAV87580.1"/>
    </source>
</evidence>
<dbReference type="Proteomes" id="UP000218231">
    <property type="component" value="Unassembled WGS sequence"/>
</dbReference>
<dbReference type="SUPFAM" id="SSF48371">
    <property type="entry name" value="ARM repeat"/>
    <property type="match status" value="1"/>
</dbReference>
<proteinExistence type="predicted"/>
<dbReference type="Gene3D" id="1.25.10.10">
    <property type="entry name" value="Leucine-rich Repeat Variant"/>
    <property type="match status" value="3"/>
</dbReference>
<evidence type="ECO:0000259" key="7">
    <source>
        <dbReference type="PROSITE" id="PS50202"/>
    </source>
</evidence>
<reference evidence="8 9" key="1">
    <citation type="journal article" date="2017" name="Curr. Biol.">
        <title>Genome architecture and evolution of a unichromosomal asexual nematode.</title>
        <authorList>
            <person name="Fradin H."/>
            <person name="Zegar C."/>
            <person name="Gutwein M."/>
            <person name="Lucas J."/>
            <person name="Kovtun M."/>
            <person name="Corcoran D."/>
            <person name="Baugh L.R."/>
            <person name="Kiontke K."/>
            <person name="Gunsalus K."/>
            <person name="Fitch D.H."/>
            <person name="Piano F."/>
        </authorList>
    </citation>
    <scope>NUCLEOTIDE SEQUENCE [LARGE SCALE GENOMIC DNA]</scope>
    <source>
        <strain evidence="8">PF1309</strain>
    </source>
</reference>
<comment type="caution">
    <text evidence="8">The sequence shown here is derived from an EMBL/GenBank/DDBJ whole genome shotgun (WGS) entry which is preliminary data.</text>
</comment>
<keyword evidence="5" id="KW-0175">Coiled coil</keyword>
<feature type="region of interest" description="Disordered" evidence="6">
    <location>
        <begin position="981"/>
        <end position="1014"/>
    </location>
</feature>
<dbReference type="InterPro" id="IPR011989">
    <property type="entry name" value="ARM-like"/>
</dbReference>
<dbReference type="GO" id="GO:0090307">
    <property type="term" value="P:mitotic spindle assembly"/>
    <property type="evidence" value="ECO:0007669"/>
    <property type="project" value="TreeGrafter"/>
</dbReference>
<dbReference type="GO" id="GO:0008017">
    <property type="term" value="F:microtubule binding"/>
    <property type="evidence" value="ECO:0007669"/>
    <property type="project" value="TreeGrafter"/>
</dbReference>
<dbReference type="OrthoDB" id="46159at2759"/>
<feature type="coiled-coil region" evidence="5">
    <location>
        <begin position="1171"/>
        <end position="1212"/>
    </location>
</feature>
<dbReference type="GO" id="GO:0045180">
    <property type="term" value="C:basal cortex"/>
    <property type="evidence" value="ECO:0007669"/>
    <property type="project" value="TreeGrafter"/>
</dbReference>
<gene>
    <name evidence="8" type="ORF">WR25_04801</name>
</gene>
<evidence type="ECO:0000313" key="9">
    <source>
        <dbReference type="Proteomes" id="UP000218231"/>
    </source>
</evidence>
<feature type="compositionally biased region" description="Polar residues" evidence="6">
    <location>
        <begin position="697"/>
        <end position="709"/>
    </location>
</feature>
<dbReference type="GO" id="GO:0072686">
    <property type="term" value="C:mitotic spindle"/>
    <property type="evidence" value="ECO:0007669"/>
    <property type="project" value="TreeGrafter"/>
</dbReference>
<evidence type="ECO:0000256" key="5">
    <source>
        <dbReference type="SAM" id="Coils"/>
    </source>
</evidence>
<evidence type="ECO:0000256" key="6">
    <source>
        <dbReference type="SAM" id="MobiDB-lite"/>
    </source>
</evidence>
<dbReference type="InterPro" id="IPR000535">
    <property type="entry name" value="MSP_dom"/>
</dbReference>
<dbReference type="InterPro" id="IPR013783">
    <property type="entry name" value="Ig-like_fold"/>
</dbReference>
<name>A0A2A2LN89_9BILA</name>
<accession>A0A2A2LN89</accession>